<reference evidence="1" key="1">
    <citation type="journal article" date="2014" name="Int. J. Syst. Evol. Microbiol.">
        <title>Complete genome sequence of Corynebacterium casei LMG S-19264T (=DSM 44701T), isolated from a smear-ripened cheese.</title>
        <authorList>
            <consortium name="US DOE Joint Genome Institute (JGI-PGF)"/>
            <person name="Walter F."/>
            <person name="Albersmeier A."/>
            <person name="Kalinowski J."/>
            <person name="Ruckert C."/>
        </authorList>
    </citation>
    <scope>NUCLEOTIDE SEQUENCE</scope>
    <source>
        <strain evidence="1">KCTC 42731</strain>
    </source>
</reference>
<sequence length="196" mass="22371">MVVQVFDQTNKPIKDIVAFAIPKFAIDSLPSNTSQVVIDQKDKKFAPYMTVIQKGQKLTFENKDDITHHIYSVSGENRFEFKLKTGETKQTQALIGVEEIAMGCNVHDWMSGFTLVVDTPYFGKTDDKGNLSFNNLKPGNYEISVWHPQLDAEQHIQSQYFEITQGLNTLDFVLKKALLPIPTQQGQDEFDFLEEY</sequence>
<dbReference type="AlphaFoldDB" id="A0A919BIM7"/>
<proteinExistence type="predicted"/>
<dbReference type="InterPro" id="IPR008972">
    <property type="entry name" value="Cupredoxin"/>
</dbReference>
<protein>
    <recommendedName>
        <fullName evidence="3">Rhamnogalacturonan lyase domain-containing protein</fullName>
    </recommendedName>
</protein>
<name>A0A919BIM7_9GAMM</name>
<dbReference type="SUPFAM" id="SSF49503">
    <property type="entry name" value="Cupredoxins"/>
    <property type="match status" value="1"/>
</dbReference>
<reference evidence="1" key="2">
    <citation type="submission" date="2020-09" db="EMBL/GenBank/DDBJ databases">
        <authorList>
            <person name="Sun Q."/>
            <person name="Kim S."/>
        </authorList>
    </citation>
    <scope>NUCLEOTIDE SEQUENCE</scope>
    <source>
        <strain evidence="1">KCTC 42731</strain>
    </source>
</reference>
<organism evidence="1 2">
    <name type="scientific">Thalassotalea marina</name>
    <dbReference type="NCBI Taxonomy" id="1673741"/>
    <lineage>
        <taxon>Bacteria</taxon>
        <taxon>Pseudomonadati</taxon>
        <taxon>Pseudomonadota</taxon>
        <taxon>Gammaproteobacteria</taxon>
        <taxon>Alteromonadales</taxon>
        <taxon>Colwelliaceae</taxon>
        <taxon>Thalassotalea</taxon>
    </lineage>
</organism>
<dbReference type="Gene3D" id="2.60.40.10">
    <property type="entry name" value="Immunoglobulins"/>
    <property type="match status" value="1"/>
</dbReference>
<keyword evidence="2" id="KW-1185">Reference proteome</keyword>
<accession>A0A919BIM7</accession>
<dbReference type="SUPFAM" id="SSF117074">
    <property type="entry name" value="Hypothetical protein PA1324"/>
    <property type="match status" value="1"/>
</dbReference>
<dbReference type="InterPro" id="IPR013783">
    <property type="entry name" value="Ig-like_fold"/>
</dbReference>
<evidence type="ECO:0000313" key="1">
    <source>
        <dbReference type="EMBL" id="GHF91877.1"/>
    </source>
</evidence>
<dbReference type="EMBL" id="BNCK01000004">
    <property type="protein sequence ID" value="GHF91877.1"/>
    <property type="molecule type" value="Genomic_DNA"/>
</dbReference>
<evidence type="ECO:0008006" key="3">
    <source>
        <dbReference type="Google" id="ProtNLM"/>
    </source>
</evidence>
<gene>
    <name evidence="1" type="ORF">GCM10017161_19760</name>
</gene>
<comment type="caution">
    <text evidence="1">The sequence shown here is derived from an EMBL/GenBank/DDBJ whole genome shotgun (WGS) entry which is preliminary data.</text>
</comment>
<evidence type="ECO:0000313" key="2">
    <source>
        <dbReference type="Proteomes" id="UP000623842"/>
    </source>
</evidence>
<dbReference type="Proteomes" id="UP000623842">
    <property type="component" value="Unassembled WGS sequence"/>
</dbReference>
<dbReference type="Gene3D" id="2.60.40.420">
    <property type="entry name" value="Cupredoxins - blue copper proteins"/>
    <property type="match status" value="1"/>
</dbReference>